<evidence type="ECO:0000313" key="1">
    <source>
        <dbReference type="EMBL" id="CAG7579717.1"/>
    </source>
</evidence>
<proteinExistence type="predicted"/>
<accession>A0A8D9C9B5</accession>
<organism evidence="1">
    <name type="scientific">uncultured marine phage</name>
    <dbReference type="NCBI Taxonomy" id="707152"/>
    <lineage>
        <taxon>Viruses</taxon>
        <taxon>environmental samples</taxon>
    </lineage>
</organism>
<name>A0A8D9C9B5_9VIRU</name>
<protein>
    <submittedName>
        <fullName evidence="1">Uncharacterized protein</fullName>
    </submittedName>
</protein>
<gene>
    <name evidence="1" type="ORF">SLAVMIC_00049</name>
</gene>
<dbReference type="EMBL" id="OU342829">
    <property type="protein sequence ID" value="CAG7579717.1"/>
    <property type="molecule type" value="Genomic_DNA"/>
</dbReference>
<sequence length="102" mass="11925">MGARANGYYECKKDFTNGLNVPYVKKGDIIYVEFPPVYGKLWTSSEDDVLTSHEFFIKKRNGKDPLYKTGYQLAYFAASFKKSKNINIDRYDKLDKFLNEEQ</sequence>
<reference evidence="1" key="1">
    <citation type="submission" date="2021-06" db="EMBL/GenBank/DDBJ databases">
        <authorList>
            <person name="Gannon L."/>
            <person name="Redgwell R T."/>
            <person name="Michniewski S."/>
            <person name="Harrison D C."/>
            <person name="Millard A."/>
        </authorList>
    </citation>
    <scope>NUCLEOTIDE SEQUENCE</scope>
</reference>